<dbReference type="Gene3D" id="3.40.605.10">
    <property type="entry name" value="Aldehyde Dehydrogenase, Chain A, domain 1"/>
    <property type="match status" value="1"/>
</dbReference>
<dbReference type="SUPFAM" id="SSF53720">
    <property type="entry name" value="ALDH-like"/>
    <property type="match status" value="1"/>
</dbReference>
<dbReference type="Pfam" id="PF00171">
    <property type="entry name" value="Aldedh"/>
    <property type="match status" value="1"/>
</dbReference>
<evidence type="ECO:0000256" key="5">
    <source>
        <dbReference type="PROSITE-ProRule" id="PRU10007"/>
    </source>
</evidence>
<dbReference type="Gene3D" id="3.40.309.10">
    <property type="entry name" value="Aldehyde Dehydrogenase, Chain A, domain 2"/>
    <property type="match status" value="1"/>
</dbReference>
<dbReference type="InterPro" id="IPR016161">
    <property type="entry name" value="Ald_DH/histidinol_DH"/>
</dbReference>
<dbReference type="InterPro" id="IPR016163">
    <property type="entry name" value="Ald_DH_C"/>
</dbReference>
<feature type="domain" description="Aldehyde dehydrogenase" evidence="7">
    <location>
        <begin position="25"/>
        <end position="487"/>
    </location>
</feature>
<feature type="active site" evidence="5">
    <location>
        <position position="262"/>
    </location>
</feature>
<comment type="caution">
    <text evidence="8">The sequence shown here is derived from an EMBL/GenBank/DDBJ whole genome shotgun (WGS) entry which is preliminary data.</text>
</comment>
<dbReference type="EC" id="1.2.1.3" evidence="3"/>
<dbReference type="PROSITE" id="PS00070">
    <property type="entry name" value="ALDEHYDE_DEHYDR_CYS"/>
    <property type="match status" value="1"/>
</dbReference>
<sequence length="497" mass="52447">MAFATHLLPPRGLYIGNKFIPPVGSETLTLINPADDTIVASDVPVAAQADIDHAVAVAKDAFQHGPWATFTGPQRAACLNRFADLVERDAERLAYAESVPSGRPIAGILHFDLAHMVQVYRYYAGWADKIAGESFTEDNGFAKIVRYEPLGVCAGIASWNATFMYIGWKLAPALAAGNTARPSVLFKPSEKSPLGTLALAPLYAEAGFPPGVVQFVTGGRETGALLASHMDIAKISFTGSIAAGKAVQEAAARSNLKKATLELGGKSAAIVFADASLDQAVQGVATGFLANSGQICVAASRILVQRSIADKLIAATKAVFADVAKGMCSNPLDPTTSYGPVVDKAQFDRIMAYIDKGKATAHLVAGGQRRGDKGCFIEPTLFVDVPTDSPLWREEIFGPVLVLRTFETEAEAIALANDSLYGLVGCVYTTNLDRALRVAAALHGGGVSVNSPYLPELNTPFGGTKQSGQGRELGAHGLYSYLEPKAVHIRLTADSKL</sequence>
<dbReference type="InterPro" id="IPR015590">
    <property type="entry name" value="Aldehyde_DH_dom"/>
</dbReference>
<protein>
    <recommendedName>
        <fullName evidence="3">aldehyde dehydrogenase (NAD(+))</fullName>
        <ecNumber evidence="3">1.2.1.3</ecNumber>
    </recommendedName>
</protein>
<comment type="catalytic activity">
    <reaction evidence="4">
        <text>an aldehyde + NAD(+) + H2O = a carboxylate + NADH + 2 H(+)</text>
        <dbReference type="Rhea" id="RHEA:16185"/>
        <dbReference type="ChEBI" id="CHEBI:15377"/>
        <dbReference type="ChEBI" id="CHEBI:15378"/>
        <dbReference type="ChEBI" id="CHEBI:17478"/>
        <dbReference type="ChEBI" id="CHEBI:29067"/>
        <dbReference type="ChEBI" id="CHEBI:57540"/>
        <dbReference type="ChEBI" id="CHEBI:57945"/>
        <dbReference type="EC" id="1.2.1.3"/>
    </reaction>
</comment>
<evidence type="ECO:0000256" key="3">
    <source>
        <dbReference type="ARBA" id="ARBA00024226"/>
    </source>
</evidence>
<evidence type="ECO:0000256" key="6">
    <source>
        <dbReference type="RuleBase" id="RU003345"/>
    </source>
</evidence>
<evidence type="ECO:0000256" key="2">
    <source>
        <dbReference type="ARBA" id="ARBA00023002"/>
    </source>
</evidence>
<dbReference type="Proteomes" id="UP001642482">
    <property type="component" value="Unassembled WGS sequence"/>
</dbReference>
<evidence type="ECO:0000256" key="1">
    <source>
        <dbReference type="ARBA" id="ARBA00009986"/>
    </source>
</evidence>
<keyword evidence="9" id="KW-1185">Reference proteome</keyword>
<dbReference type="PANTHER" id="PTHR11699">
    <property type="entry name" value="ALDEHYDE DEHYDROGENASE-RELATED"/>
    <property type="match status" value="1"/>
</dbReference>
<reference evidence="8 9" key="1">
    <citation type="submission" date="2024-01" db="EMBL/GenBank/DDBJ databases">
        <authorList>
            <person name="Allen C."/>
            <person name="Tagirdzhanova G."/>
        </authorList>
    </citation>
    <scope>NUCLEOTIDE SEQUENCE [LARGE SCALE GENOMIC DNA]</scope>
</reference>
<keyword evidence="2 6" id="KW-0560">Oxidoreductase</keyword>
<proteinExistence type="inferred from homology"/>
<organism evidence="8 9">
    <name type="scientific">Sporothrix eucalyptigena</name>
    <dbReference type="NCBI Taxonomy" id="1812306"/>
    <lineage>
        <taxon>Eukaryota</taxon>
        <taxon>Fungi</taxon>
        <taxon>Dikarya</taxon>
        <taxon>Ascomycota</taxon>
        <taxon>Pezizomycotina</taxon>
        <taxon>Sordariomycetes</taxon>
        <taxon>Sordariomycetidae</taxon>
        <taxon>Ophiostomatales</taxon>
        <taxon>Ophiostomataceae</taxon>
        <taxon>Sporothrix</taxon>
    </lineage>
</organism>
<name>A0ABP0BXG4_9PEZI</name>
<evidence type="ECO:0000256" key="4">
    <source>
        <dbReference type="ARBA" id="ARBA00049194"/>
    </source>
</evidence>
<evidence type="ECO:0000259" key="7">
    <source>
        <dbReference type="Pfam" id="PF00171"/>
    </source>
</evidence>
<accession>A0ABP0BXG4</accession>
<comment type="similarity">
    <text evidence="1 6">Belongs to the aldehyde dehydrogenase family.</text>
</comment>
<evidence type="ECO:0000313" key="9">
    <source>
        <dbReference type="Proteomes" id="UP001642482"/>
    </source>
</evidence>
<dbReference type="InterPro" id="IPR029510">
    <property type="entry name" value="Ald_DH_CS_GLU"/>
</dbReference>
<evidence type="ECO:0000313" key="8">
    <source>
        <dbReference type="EMBL" id="CAK7224283.1"/>
    </source>
</evidence>
<dbReference type="InterPro" id="IPR016162">
    <property type="entry name" value="Ald_DH_N"/>
</dbReference>
<dbReference type="PROSITE" id="PS00687">
    <property type="entry name" value="ALDEHYDE_DEHYDR_GLU"/>
    <property type="match status" value="1"/>
</dbReference>
<dbReference type="InterPro" id="IPR016160">
    <property type="entry name" value="Ald_DH_CS_CYS"/>
</dbReference>
<gene>
    <name evidence="8" type="ORF">SEUCBS140593_005522</name>
</gene>
<dbReference type="EMBL" id="CAWUHD010000054">
    <property type="protein sequence ID" value="CAK7224283.1"/>
    <property type="molecule type" value="Genomic_DNA"/>
</dbReference>